<protein>
    <submittedName>
        <fullName evidence="1">Uncharacterized protein</fullName>
    </submittedName>
</protein>
<name>A0A4Y3PN24_BREPA</name>
<sequence length="78" mass="9215">MAKYGCKCGKTLSNSLCPNDIQLKVFTDKQWEQLYEKSFITGDDFPDPEYDVWRCPDCKRIYVFDGTRLIMQYVLETD</sequence>
<dbReference type="OrthoDB" id="981992at2"/>
<evidence type="ECO:0000313" key="1">
    <source>
        <dbReference type="EMBL" id="GEB35870.1"/>
    </source>
</evidence>
<dbReference type="GeneID" id="87613251"/>
<reference evidence="1 2" key="1">
    <citation type="submission" date="2019-06" db="EMBL/GenBank/DDBJ databases">
        <title>Whole genome shotgun sequence of Brevibacillus parabrevis NBRC 12334.</title>
        <authorList>
            <person name="Hosoyama A."/>
            <person name="Uohara A."/>
            <person name="Ohji S."/>
            <person name="Ichikawa N."/>
        </authorList>
    </citation>
    <scope>NUCLEOTIDE SEQUENCE [LARGE SCALE GENOMIC DNA]</scope>
    <source>
        <strain evidence="1 2">NBRC 12334</strain>
    </source>
</reference>
<proteinExistence type="predicted"/>
<accession>A0A4Y3PN24</accession>
<dbReference type="AlphaFoldDB" id="A0A4Y3PN24"/>
<dbReference type="Proteomes" id="UP000316882">
    <property type="component" value="Unassembled WGS sequence"/>
</dbReference>
<organism evidence="1 2">
    <name type="scientific">Brevibacillus parabrevis</name>
    <dbReference type="NCBI Taxonomy" id="54914"/>
    <lineage>
        <taxon>Bacteria</taxon>
        <taxon>Bacillati</taxon>
        <taxon>Bacillota</taxon>
        <taxon>Bacilli</taxon>
        <taxon>Bacillales</taxon>
        <taxon>Paenibacillaceae</taxon>
        <taxon>Brevibacillus</taxon>
    </lineage>
</organism>
<keyword evidence="2" id="KW-1185">Reference proteome</keyword>
<comment type="caution">
    <text evidence="1">The sequence shown here is derived from an EMBL/GenBank/DDBJ whole genome shotgun (WGS) entry which is preliminary data.</text>
</comment>
<dbReference type="EMBL" id="BJMH01000061">
    <property type="protein sequence ID" value="GEB35870.1"/>
    <property type="molecule type" value="Genomic_DNA"/>
</dbReference>
<dbReference type="RefSeq" id="WP_063231262.1">
    <property type="nucleotide sequence ID" value="NZ_BJMH01000061.1"/>
</dbReference>
<gene>
    <name evidence="1" type="ORF">BPA01_54500</name>
</gene>
<evidence type="ECO:0000313" key="2">
    <source>
        <dbReference type="Proteomes" id="UP000316882"/>
    </source>
</evidence>